<dbReference type="InterPro" id="IPR009057">
    <property type="entry name" value="Homeodomain-like_sf"/>
</dbReference>
<dbReference type="InterPro" id="IPR050109">
    <property type="entry name" value="HTH-type_TetR-like_transc_reg"/>
</dbReference>
<dbReference type="RefSeq" id="WP_130162419.1">
    <property type="nucleotide sequence ID" value="NZ_SGIM01000008.1"/>
</dbReference>
<organism evidence="4 5">
    <name type="scientific">Acinetobacter halotolerans</name>
    <dbReference type="NCBI Taxonomy" id="1752076"/>
    <lineage>
        <taxon>Bacteria</taxon>
        <taxon>Pseudomonadati</taxon>
        <taxon>Pseudomonadota</taxon>
        <taxon>Gammaproteobacteria</taxon>
        <taxon>Moraxellales</taxon>
        <taxon>Moraxellaceae</taxon>
        <taxon>Acinetobacter</taxon>
    </lineage>
</organism>
<dbReference type="InterPro" id="IPR001647">
    <property type="entry name" value="HTH_TetR"/>
</dbReference>
<feature type="domain" description="HTH tetR-type" evidence="3">
    <location>
        <begin position="9"/>
        <end position="69"/>
    </location>
</feature>
<sequence length="198" mass="21896">MTGKRLSKDDRRQQLLHVARSIIRTQGVEALTLGYLAEQAGITKPIAYRHFKDREGLLIAIYKEFSDKQKQDLSNALAQHAHSLDQTIHFFCSACLKFHIAMGPEVGLVIAALSGTDILQTYLQQCQQEFIDIFKESVDPFIQLEAQAGEAIIIAITGLMEAVCVAASNKVIDAAAAQKVMENSILLILHDFLNTTNV</sequence>
<evidence type="ECO:0000256" key="1">
    <source>
        <dbReference type="ARBA" id="ARBA00023125"/>
    </source>
</evidence>
<dbReference type="PROSITE" id="PS50977">
    <property type="entry name" value="HTH_TETR_2"/>
    <property type="match status" value="1"/>
</dbReference>
<dbReference type="PRINTS" id="PR00455">
    <property type="entry name" value="HTHTETR"/>
</dbReference>
<dbReference type="PANTHER" id="PTHR30055">
    <property type="entry name" value="HTH-TYPE TRANSCRIPTIONAL REGULATOR RUTR"/>
    <property type="match status" value="1"/>
</dbReference>
<dbReference type="Gene3D" id="1.10.357.10">
    <property type="entry name" value="Tetracycline Repressor, domain 2"/>
    <property type="match status" value="1"/>
</dbReference>
<gene>
    <name evidence="4" type="ORF">EXE30_11010</name>
</gene>
<dbReference type="SUPFAM" id="SSF46689">
    <property type="entry name" value="Homeodomain-like"/>
    <property type="match status" value="1"/>
</dbReference>
<evidence type="ECO:0000259" key="3">
    <source>
        <dbReference type="PROSITE" id="PS50977"/>
    </source>
</evidence>
<proteinExistence type="predicted"/>
<evidence type="ECO:0000256" key="2">
    <source>
        <dbReference type="PROSITE-ProRule" id="PRU00335"/>
    </source>
</evidence>
<dbReference type="EMBL" id="SGIM01000008">
    <property type="protein sequence ID" value="RZF51732.1"/>
    <property type="molecule type" value="Genomic_DNA"/>
</dbReference>
<evidence type="ECO:0000313" key="4">
    <source>
        <dbReference type="EMBL" id="RZF51732.1"/>
    </source>
</evidence>
<accession>A0A4Q6XHA3</accession>
<dbReference type="GO" id="GO:0003700">
    <property type="term" value="F:DNA-binding transcription factor activity"/>
    <property type="evidence" value="ECO:0007669"/>
    <property type="project" value="TreeGrafter"/>
</dbReference>
<protein>
    <submittedName>
        <fullName evidence="4">TetR/AcrR family transcriptional regulator</fullName>
    </submittedName>
</protein>
<name>A0A4Q6XHA3_9GAMM</name>
<feature type="DNA-binding region" description="H-T-H motif" evidence="2">
    <location>
        <begin position="32"/>
        <end position="51"/>
    </location>
</feature>
<keyword evidence="1 2" id="KW-0238">DNA-binding</keyword>
<keyword evidence="5" id="KW-1185">Reference proteome</keyword>
<dbReference type="GO" id="GO:0000976">
    <property type="term" value="F:transcription cis-regulatory region binding"/>
    <property type="evidence" value="ECO:0007669"/>
    <property type="project" value="TreeGrafter"/>
</dbReference>
<evidence type="ECO:0000313" key="5">
    <source>
        <dbReference type="Proteomes" id="UP000292110"/>
    </source>
</evidence>
<dbReference type="Pfam" id="PF00440">
    <property type="entry name" value="TetR_N"/>
    <property type="match status" value="1"/>
</dbReference>
<dbReference type="PANTHER" id="PTHR30055:SF223">
    <property type="entry name" value="HTH-TYPE TRANSCRIPTIONAL REGULATOR UIDR"/>
    <property type="match status" value="1"/>
</dbReference>
<comment type="caution">
    <text evidence="4">The sequence shown here is derived from an EMBL/GenBank/DDBJ whole genome shotgun (WGS) entry which is preliminary data.</text>
</comment>
<dbReference type="AlphaFoldDB" id="A0A4Q6XHA3"/>
<reference evidence="4 5" key="1">
    <citation type="submission" date="2019-02" db="EMBL/GenBank/DDBJ databases">
        <title>The draft genome of Acinetobacter halotolerans strain JCM 31009.</title>
        <authorList>
            <person name="Qin J."/>
            <person name="Feng Y."/>
            <person name="Nemec A."/>
            <person name="Zong Z."/>
        </authorList>
    </citation>
    <scope>NUCLEOTIDE SEQUENCE [LARGE SCALE GENOMIC DNA]</scope>
    <source>
        <strain evidence="4 5">JCM 31009</strain>
    </source>
</reference>
<dbReference type="Proteomes" id="UP000292110">
    <property type="component" value="Unassembled WGS sequence"/>
</dbReference>